<proteinExistence type="predicted"/>
<sequence>MQGLNFNLPTISHINRSKNCGKNLFNKSNHFLSEMRPDRSLSDIIESLVIGLVVSRSQKYLPIITLCIGVVVLFLILDCSSKRALDAGKATWDMIMLATITPTKLIVKSIIQSIFDVIRGFHG</sequence>
<accession>A0A099SY76</accession>
<keyword evidence="3" id="KW-1185">Reference proteome</keyword>
<organism evidence="2 3">
    <name type="scientific">Methanococcoides methylutens</name>
    <dbReference type="NCBI Taxonomy" id="2226"/>
    <lineage>
        <taxon>Archaea</taxon>
        <taxon>Methanobacteriati</taxon>
        <taxon>Methanobacteriota</taxon>
        <taxon>Stenosarchaea group</taxon>
        <taxon>Methanomicrobia</taxon>
        <taxon>Methanosarcinales</taxon>
        <taxon>Methanosarcinaceae</taxon>
        <taxon>Methanococcoides</taxon>
    </lineage>
</organism>
<dbReference type="RefSeq" id="WP_048194974.1">
    <property type="nucleotide sequence ID" value="NZ_CAAGSM010000001.1"/>
</dbReference>
<gene>
    <name evidence="2" type="ORF">LI82_08825</name>
</gene>
<dbReference type="Proteomes" id="UP000029859">
    <property type="component" value="Unassembled WGS sequence"/>
</dbReference>
<keyword evidence="1" id="KW-0812">Transmembrane</keyword>
<dbReference type="AlphaFoldDB" id="A0A099SY76"/>
<feature type="transmembrane region" description="Helical" evidence="1">
    <location>
        <begin position="60"/>
        <end position="77"/>
    </location>
</feature>
<keyword evidence="1" id="KW-0472">Membrane</keyword>
<protein>
    <submittedName>
        <fullName evidence="2">Uncharacterized protein</fullName>
    </submittedName>
</protein>
<dbReference type="EMBL" id="JRHO01000014">
    <property type="protein sequence ID" value="KGK97857.1"/>
    <property type="molecule type" value="Genomic_DNA"/>
</dbReference>
<evidence type="ECO:0000256" key="1">
    <source>
        <dbReference type="SAM" id="Phobius"/>
    </source>
</evidence>
<keyword evidence="1" id="KW-1133">Transmembrane helix</keyword>
<reference evidence="2 3" key="1">
    <citation type="submission" date="2014-09" db="EMBL/GenBank/DDBJ databases">
        <title>Draft genome sequence of an obligately methylotrophic methanogen, Methanococcoides methylutens, isolated from marine sediment.</title>
        <authorList>
            <person name="Guan Y."/>
            <person name="Ngugi D.K."/>
            <person name="Blom J."/>
            <person name="Ali S."/>
            <person name="Ferry J.G."/>
            <person name="Stingl U."/>
        </authorList>
    </citation>
    <scope>NUCLEOTIDE SEQUENCE [LARGE SCALE GENOMIC DNA]</scope>
    <source>
        <strain evidence="2 3">DSM 2657</strain>
    </source>
</reference>
<evidence type="ECO:0000313" key="3">
    <source>
        <dbReference type="Proteomes" id="UP000029859"/>
    </source>
</evidence>
<comment type="caution">
    <text evidence="2">The sequence shown here is derived from an EMBL/GenBank/DDBJ whole genome shotgun (WGS) entry which is preliminary data.</text>
</comment>
<name>A0A099SY76_METMT</name>
<evidence type="ECO:0000313" key="2">
    <source>
        <dbReference type="EMBL" id="KGK97857.1"/>
    </source>
</evidence>